<dbReference type="EMBL" id="CP089984">
    <property type="protein sequence ID" value="WXB20086.1"/>
    <property type="molecule type" value="Genomic_DNA"/>
</dbReference>
<dbReference type="Proteomes" id="UP001370348">
    <property type="component" value="Chromosome"/>
</dbReference>
<accession>A0ABZ2MC58</accession>
<proteinExistence type="predicted"/>
<evidence type="ECO:0000313" key="2">
    <source>
        <dbReference type="EMBL" id="WXB20086.1"/>
    </source>
</evidence>
<feature type="region of interest" description="Disordered" evidence="1">
    <location>
        <begin position="29"/>
        <end position="55"/>
    </location>
</feature>
<name>A0ABZ2MC58_9BACT</name>
<dbReference type="RefSeq" id="WP_394829688.1">
    <property type="nucleotide sequence ID" value="NZ_CP089984.1"/>
</dbReference>
<sequence>MNRIVRTIAVVGAVAIAAPVFAVGLEGCKKKSKGGTSQPSKPPPRTDAGKKSALLPRAGTTALSHRLEAQDTGAEVEGIICDADNEGTAWCNDENHITVCVSGHFYKLACSSTGKGNVCAEEVDNSTVDCEPVEETE</sequence>
<gene>
    <name evidence="2" type="ORF">LZC94_23045</name>
</gene>
<evidence type="ECO:0000313" key="3">
    <source>
        <dbReference type="Proteomes" id="UP001370348"/>
    </source>
</evidence>
<organism evidence="2 3">
    <name type="scientific">Pendulispora albinea</name>
    <dbReference type="NCBI Taxonomy" id="2741071"/>
    <lineage>
        <taxon>Bacteria</taxon>
        <taxon>Pseudomonadati</taxon>
        <taxon>Myxococcota</taxon>
        <taxon>Myxococcia</taxon>
        <taxon>Myxococcales</taxon>
        <taxon>Sorangiineae</taxon>
        <taxon>Pendulisporaceae</taxon>
        <taxon>Pendulispora</taxon>
    </lineage>
</organism>
<evidence type="ECO:0000256" key="1">
    <source>
        <dbReference type="SAM" id="MobiDB-lite"/>
    </source>
</evidence>
<keyword evidence="3" id="KW-1185">Reference proteome</keyword>
<reference evidence="2 3" key="1">
    <citation type="submission" date="2021-12" db="EMBL/GenBank/DDBJ databases">
        <title>Discovery of the Pendulisporaceae a myxobacterial family with distinct sporulation behavior and unique specialized metabolism.</title>
        <authorList>
            <person name="Garcia R."/>
            <person name="Popoff A."/>
            <person name="Bader C.D."/>
            <person name="Loehr J."/>
            <person name="Walesch S."/>
            <person name="Walt C."/>
            <person name="Boldt J."/>
            <person name="Bunk B."/>
            <person name="Haeckl F.J.F.P.J."/>
            <person name="Gunesch A.P."/>
            <person name="Birkelbach J."/>
            <person name="Nuebel U."/>
            <person name="Pietschmann T."/>
            <person name="Bach T."/>
            <person name="Mueller R."/>
        </authorList>
    </citation>
    <scope>NUCLEOTIDE SEQUENCE [LARGE SCALE GENOMIC DNA]</scope>
    <source>
        <strain evidence="2 3">MSr11954</strain>
    </source>
</reference>
<protein>
    <submittedName>
        <fullName evidence="2">Uncharacterized protein</fullName>
    </submittedName>
</protein>